<dbReference type="Pfam" id="PF03153">
    <property type="entry name" value="TFIIA"/>
    <property type="match status" value="1"/>
</dbReference>
<evidence type="ECO:0000256" key="5">
    <source>
        <dbReference type="SAM" id="Coils"/>
    </source>
</evidence>
<gene>
    <name evidence="7" type="ORF">CEUTPL_LOCUS287</name>
</gene>
<dbReference type="InterPro" id="IPR004855">
    <property type="entry name" value="TFIIA_asu/bsu"/>
</dbReference>
<keyword evidence="8" id="KW-1185">Reference proteome</keyword>
<dbReference type="Proteomes" id="UP001152799">
    <property type="component" value="Chromosome 1"/>
</dbReference>
<feature type="region of interest" description="Disordered" evidence="6">
    <location>
        <begin position="284"/>
        <end position="348"/>
    </location>
</feature>
<accession>A0A9N9QD53</accession>
<dbReference type="GO" id="GO:0005672">
    <property type="term" value="C:transcription factor TFIIA complex"/>
    <property type="evidence" value="ECO:0007669"/>
    <property type="project" value="InterPro"/>
</dbReference>
<feature type="compositionally biased region" description="Acidic residues" evidence="6">
    <location>
        <begin position="292"/>
        <end position="346"/>
    </location>
</feature>
<comment type="similarity">
    <text evidence="2">Belongs to the TFIIA subunit 1 family.</text>
</comment>
<dbReference type="Gene3D" id="1.10.287.100">
    <property type="match status" value="1"/>
</dbReference>
<evidence type="ECO:0000256" key="2">
    <source>
        <dbReference type="ARBA" id="ARBA00010059"/>
    </source>
</evidence>
<dbReference type="SUPFAM" id="SSF47396">
    <property type="entry name" value="Transcription factor IIA (TFIIA), alpha-helical domain"/>
    <property type="match status" value="1"/>
</dbReference>
<dbReference type="GO" id="GO:0006367">
    <property type="term" value="P:transcription initiation at RNA polymerase II promoter"/>
    <property type="evidence" value="ECO:0007669"/>
    <property type="project" value="InterPro"/>
</dbReference>
<evidence type="ECO:0000256" key="4">
    <source>
        <dbReference type="ARBA" id="ARBA00023242"/>
    </source>
</evidence>
<organism evidence="7 8">
    <name type="scientific">Ceutorhynchus assimilis</name>
    <name type="common">cabbage seed weevil</name>
    <dbReference type="NCBI Taxonomy" id="467358"/>
    <lineage>
        <taxon>Eukaryota</taxon>
        <taxon>Metazoa</taxon>
        <taxon>Ecdysozoa</taxon>
        <taxon>Arthropoda</taxon>
        <taxon>Hexapoda</taxon>
        <taxon>Insecta</taxon>
        <taxon>Pterygota</taxon>
        <taxon>Neoptera</taxon>
        <taxon>Endopterygota</taxon>
        <taxon>Coleoptera</taxon>
        <taxon>Polyphaga</taxon>
        <taxon>Cucujiformia</taxon>
        <taxon>Curculionidae</taxon>
        <taxon>Ceutorhynchinae</taxon>
        <taxon>Ceutorhynchus</taxon>
    </lineage>
</organism>
<comment type="subcellular location">
    <subcellularLocation>
        <location evidence="1">Nucleus</location>
    </subcellularLocation>
</comment>
<keyword evidence="3" id="KW-0804">Transcription</keyword>
<protein>
    <recommendedName>
        <fullName evidence="9">Transcription initiation factor IIA subunit 1</fullName>
    </recommendedName>
</protein>
<evidence type="ECO:0000313" key="8">
    <source>
        <dbReference type="Proteomes" id="UP001152799"/>
    </source>
</evidence>
<name>A0A9N9QD53_9CUCU</name>
<dbReference type="PANTHER" id="PTHR12694">
    <property type="entry name" value="TRANSCRIPTION INITIATION FACTOR IIA SUBUNIT 1"/>
    <property type="match status" value="1"/>
</dbReference>
<evidence type="ECO:0000256" key="1">
    <source>
        <dbReference type="ARBA" id="ARBA00004123"/>
    </source>
</evidence>
<dbReference type="FunFam" id="1.10.287.100:FF:000001">
    <property type="entry name" value="Transcription initiation factor IIA subunit"/>
    <property type="match status" value="1"/>
</dbReference>
<reference evidence="7" key="1">
    <citation type="submission" date="2022-01" db="EMBL/GenBank/DDBJ databases">
        <authorList>
            <person name="King R."/>
        </authorList>
    </citation>
    <scope>NUCLEOTIDE SEQUENCE</scope>
</reference>
<evidence type="ECO:0000313" key="7">
    <source>
        <dbReference type="EMBL" id="CAG9759539.1"/>
    </source>
</evidence>
<keyword evidence="4" id="KW-0539">Nucleus</keyword>
<evidence type="ECO:0008006" key="9">
    <source>
        <dbReference type="Google" id="ProtNLM"/>
    </source>
</evidence>
<evidence type="ECO:0000256" key="6">
    <source>
        <dbReference type="SAM" id="MobiDB-lite"/>
    </source>
</evidence>
<dbReference type="AlphaFoldDB" id="A0A9N9QD53"/>
<dbReference type="EMBL" id="OU892277">
    <property type="protein sequence ID" value="CAG9759539.1"/>
    <property type="molecule type" value="Genomic_DNA"/>
</dbReference>
<dbReference type="OrthoDB" id="6275927at2759"/>
<dbReference type="PANTHER" id="PTHR12694:SF8">
    <property type="entry name" value="TRANSCRIPTION INITIATION FACTOR IIA SUBUNIT 1"/>
    <property type="match status" value="1"/>
</dbReference>
<sequence length="363" mass="41127">MSNSLCKSSVFKSYQDVISDVIENVREHFLEDGIDEAVVQELKHLWETKLAATKAVEEVKAVDKIIAVNNKIQKTQQHQNYLNQLAQQQNQAKQLVGQVPPNNHIPQGIAFPEWRRVPVQLTIPSPPGCNTDGEQRVLGIEVPEVFLQDHHLKSILTGPIISATLNLPLDAATTFLQDQVNNAFLKHQQSTNFININMDKNSSIIQADGAFWTDAEADNGLKKIYNKNRRSNYTKKKMRIRRSKSFELKHYKELPQDISQQPNKKITINCKVLNLNKMPKIFQGDGIHTSSDEDDLDDDDFDDDGDDSDENINDNNAEDTQEAAEDEPLNSEDDVSDADGTEESFETENVIVCQFDKVNIRLR</sequence>
<proteinExistence type="inferred from homology"/>
<feature type="coiled-coil region" evidence="5">
    <location>
        <begin position="71"/>
        <end position="98"/>
    </location>
</feature>
<dbReference type="SMART" id="SM01371">
    <property type="entry name" value="TFIIA"/>
    <property type="match status" value="1"/>
</dbReference>
<keyword evidence="5" id="KW-0175">Coiled coil</keyword>
<evidence type="ECO:0000256" key="3">
    <source>
        <dbReference type="ARBA" id="ARBA00023163"/>
    </source>
</evidence>